<organism evidence="1 2">
    <name type="scientific">Candidatus Curtissbacteria bacterium RIFCSPHIGHO2_01_FULL_41_11</name>
    <dbReference type="NCBI Taxonomy" id="1797711"/>
    <lineage>
        <taxon>Bacteria</taxon>
        <taxon>Candidatus Curtissiibacteriota</taxon>
    </lineage>
</organism>
<dbReference type="PANTHER" id="PTHR47483:SF1">
    <property type="entry name" value="BETA-ARABINOFURANOSYLTRANSFERASE RAY1"/>
    <property type="match status" value="1"/>
</dbReference>
<reference evidence="1 2" key="1">
    <citation type="journal article" date="2016" name="Nat. Commun.">
        <title>Thousands of microbial genomes shed light on interconnected biogeochemical processes in an aquifer system.</title>
        <authorList>
            <person name="Anantharaman K."/>
            <person name="Brown C.T."/>
            <person name="Hug L.A."/>
            <person name="Sharon I."/>
            <person name="Castelle C.J."/>
            <person name="Probst A.J."/>
            <person name="Thomas B.C."/>
            <person name="Singh A."/>
            <person name="Wilkins M.J."/>
            <person name="Karaoz U."/>
            <person name="Brodie E.L."/>
            <person name="Williams K.H."/>
            <person name="Hubbard S.S."/>
            <person name="Banfield J.F."/>
        </authorList>
    </citation>
    <scope>NUCLEOTIDE SEQUENCE [LARGE SCALE GENOMIC DNA]</scope>
</reference>
<evidence type="ECO:0008006" key="3">
    <source>
        <dbReference type="Google" id="ProtNLM"/>
    </source>
</evidence>
<dbReference type="Proteomes" id="UP000179102">
    <property type="component" value="Unassembled WGS sequence"/>
</dbReference>
<protein>
    <recommendedName>
        <fullName evidence="3">Glycosyltransferase 2-like domain-containing protein</fullName>
    </recommendedName>
</protein>
<gene>
    <name evidence="1" type="ORF">A2870_03305</name>
</gene>
<dbReference type="PANTHER" id="PTHR47483">
    <property type="entry name" value="BETA-ARABINOFURANOSYLTRANSFERASE RAY1"/>
    <property type="match status" value="1"/>
</dbReference>
<dbReference type="InterPro" id="IPR044575">
    <property type="entry name" value="RAY1-like"/>
</dbReference>
<name>A0A1F5G5J9_9BACT</name>
<evidence type="ECO:0000313" key="2">
    <source>
        <dbReference type="Proteomes" id="UP000179102"/>
    </source>
</evidence>
<evidence type="ECO:0000313" key="1">
    <source>
        <dbReference type="EMBL" id="OGD87153.1"/>
    </source>
</evidence>
<dbReference type="AlphaFoldDB" id="A0A1F5G5J9"/>
<dbReference type="STRING" id="1797711.A2870_03305"/>
<accession>A0A1F5G5J9</accession>
<comment type="caution">
    <text evidence="1">The sequence shown here is derived from an EMBL/GenBank/DDBJ whole genome shotgun (WGS) entry which is preliminary data.</text>
</comment>
<dbReference type="GO" id="GO:0016757">
    <property type="term" value="F:glycosyltransferase activity"/>
    <property type="evidence" value="ECO:0007669"/>
    <property type="project" value="InterPro"/>
</dbReference>
<proteinExistence type="predicted"/>
<dbReference type="EMBL" id="MFAZ01000018">
    <property type="protein sequence ID" value="OGD87153.1"/>
    <property type="molecule type" value="Genomic_DNA"/>
</dbReference>
<sequence length="297" mass="34802">MLTIFTSPKDFRGHFAVIQENAIASWCKVRPKCQIILLGKGYKVAQIAKKYHALHVPDIAINEFGTPLLPDVFKKAYEMAKFKKLAYVNCDIILTDDFTKAIKQIKLPRFFITGRRWNLNVRSKLEFKNGWQDKLKSRLLKEGRLDRYGANDYFVFTPKIDFEMPDFALGRTAWDNWLVYQARYLKIPVIDATDVIWAIHQKHDYSHAGGYQQVWHGPESQRNRELVGDRRKLFNVKNADYILTKNGITRPKVTFDRVVRKIEVAPVLVPKVTPFIYPLTFSIKLFKFVRDKTKLFR</sequence>